<evidence type="ECO:0000313" key="2">
    <source>
        <dbReference type="Proteomes" id="UP001056120"/>
    </source>
</evidence>
<organism evidence="1 2">
    <name type="scientific">Smallanthus sonchifolius</name>
    <dbReference type="NCBI Taxonomy" id="185202"/>
    <lineage>
        <taxon>Eukaryota</taxon>
        <taxon>Viridiplantae</taxon>
        <taxon>Streptophyta</taxon>
        <taxon>Embryophyta</taxon>
        <taxon>Tracheophyta</taxon>
        <taxon>Spermatophyta</taxon>
        <taxon>Magnoliopsida</taxon>
        <taxon>eudicotyledons</taxon>
        <taxon>Gunneridae</taxon>
        <taxon>Pentapetalae</taxon>
        <taxon>asterids</taxon>
        <taxon>campanulids</taxon>
        <taxon>Asterales</taxon>
        <taxon>Asteraceae</taxon>
        <taxon>Asteroideae</taxon>
        <taxon>Heliantheae alliance</taxon>
        <taxon>Millerieae</taxon>
        <taxon>Smallanthus</taxon>
    </lineage>
</organism>
<reference evidence="2" key="1">
    <citation type="journal article" date="2022" name="Mol. Ecol. Resour.">
        <title>The genomes of chicory, endive, great burdock and yacon provide insights into Asteraceae palaeo-polyploidization history and plant inulin production.</title>
        <authorList>
            <person name="Fan W."/>
            <person name="Wang S."/>
            <person name="Wang H."/>
            <person name="Wang A."/>
            <person name="Jiang F."/>
            <person name="Liu H."/>
            <person name="Zhao H."/>
            <person name="Xu D."/>
            <person name="Zhang Y."/>
        </authorList>
    </citation>
    <scope>NUCLEOTIDE SEQUENCE [LARGE SCALE GENOMIC DNA]</scope>
    <source>
        <strain evidence="2">cv. Yunnan</strain>
    </source>
</reference>
<gene>
    <name evidence="1" type="ORF">L1987_11206</name>
</gene>
<sequence>MSIPLHPNIGSQNGFVSLNSLKGDWTSAMNLTTTLIALQALLSAPELSDPQDDVVALQYLNDHPRFIQKAKRWTLTHANIQDDNPAPPPQPNVQDGNAAAPPQQNIQDGNAAAPPQQNIQDGNAADPPQQNIQDANAAAPPQQNIQDGNAAAPPPQQNIQDGNAAAPPQHRRRITRIPTRLIDYMF</sequence>
<comment type="caution">
    <text evidence="1">The sequence shown here is derived from an EMBL/GenBank/DDBJ whole genome shotgun (WGS) entry which is preliminary data.</text>
</comment>
<dbReference type="EMBL" id="CM042021">
    <property type="protein sequence ID" value="KAI3817416.1"/>
    <property type="molecule type" value="Genomic_DNA"/>
</dbReference>
<protein>
    <submittedName>
        <fullName evidence="1">Uncharacterized protein</fullName>
    </submittedName>
</protein>
<accession>A0ACB9JB81</accession>
<name>A0ACB9JB81_9ASTR</name>
<reference evidence="1 2" key="2">
    <citation type="journal article" date="2022" name="Mol. Ecol. Resour.">
        <title>The genomes of chicory, endive, great burdock and yacon provide insights into Asteraceae paleo-polyploidization history and plant inulin production.</title>
        <authorList>
            <person name="Fan W."/>
            <person name="Wang S."/>
            <person name="Wang H."/>
            <person name="Wang A."/>
            <person name="Jiang F."/>
            <person name="Liu H."/>
            <person name="Zhao H."/>
            <person name="Xu D."/>
            <person name="Zhang Y."/>
        </authorList>
    </citation>
    <scope>NUCLEOTIDE SEQUENCE [LARGE SCALE GENOMIC DNA]</scope>
    <source>
        <strain evidence="2">cv. Yunnan</strain>
        <tissue evidence="1">Leaves</tissue>
    </source>
</reference>
<evidence type="ECO:0000313" key="1">
    <source>
        <dbReference type="EMBL" id="KAI3817416.1"/>
    </source>
</evidence>
<keyword evidence="2" id="KW-1185">Reference proteome</keyword>
<proteinExistence type="predicted"/>
<dbReference type="Proteomes" id="UP001056120">
    <property type="component" value="Linkage Group LG04"/>
</dbReference>